<sequence length="705" mass="79194">MADSWRERLYTFRAAGEEIYTVTNLPDRIWMPTTSNDNPENNLSFKDIVRPQNARRIAPELAYVLRSVPTSDPLLGRLSPRPELLRPVKYANGWALHDDVRLAWVKLEKGLALVSELLLTLRNSKEASCVVRSTHWSFPSTFGYQNVHRTPQRASAAIRSARLAMVILAGRVSMGVALWQADIPELDVVPAWISLLRKEAIPETWIDALQSSAISRFAHGLRPGAIIEPNQCIWLDHIPCYQRAKLPVFIQWPSKKSLDPQTGYPHLYPQVAPFLPPKADVSLARNTPPRPQAPDIYMVFANGTGKPHPYERATELRLRKPPSGPYQRPAEKPAEFRHRMEMLCQKIVLQEKPFQKAARLARTAAADIGEGPRPWTRVYVWQKELDYRGVVAASAVTSVWATYPPSARWYNPLFDEWDLCLEPNTDLNSSQTPVSSDAHPLPNYVPGDRAVFHDDVGAMYPDEDPTASAEVLTFPDSSRYLRERYGLVPTPAARGEHPATYDGKTLYKLFALPREDMLPADLDVQIQYAYWTWHMLGCPGSRSSGEAATEPGEIREHVGRSRQRQVGGVTGGSSTLSWAKANADPHADNALVTGSWPCWDLNLQCPAFLLTSTLRANVRWVSTKNVEDRTIYRVRYLNDPETLAWELAVDISTLLYLLRRFPDVRSSTEAVQECVNVGASYYTVVAIATGEIPPPSMESTTTLPE</sequence>
<keyword evidence="2" id="KW-1185">Reference proteome</keyword>
<organism evidence="1 2">
    <name type="scientific">Lentinus brumalis</name>
    <dbReference type="NCBI Taxonomy" id="2498619"/>
    <lineage>
        <taxon>Eukaryota</taxon>
        <taxon>Fungi</taxon>
        <taxon>Dikarya</taxon>
        <taxon>Basidiomycota</taxon>
        <taxon>Agaricomycotina</taxon>
        <taxon>Agaricomycetes</taxon>
        <taxon>Polyporales</taxon>
        <taxon>Polyporaceae</taxon>
        <taxon>Lentinus</taxon>
    </lineage>
</organism>
<feature type="non-terminal residue" evidence="1">
    <location>
        <position position="1"/>
    </location>
</feature>
<dbReference type="AlphaFoldDB" id="A0A371CGU7"/>
<dbReference type="Proteomes" id="UP000256964">
    <property type="component" value="Unassembled WGS sequence"/>
</dbReference>
<evidence type="ECO:0000313" key="2">
    <source>
        <dbReference type="Proteomes" id="UP000256964"/>
    </source>
</evidence>
<protein>
    <submittedName>
        <fullName evidence="1">Uncharacterized protein</fullName>
    </submittedName>
</protein>
<dbReference type="OrthoDB" id="2804094at2759"/>
<dbReference type="STRING" id="139420.A0A371CGU7"/>
<evidence type="ECO:0000313" key="1">
    <source>
        <dbReference type="EMBL" id="RDX39502.1"/>
    </source>
</evidence>
<proteinExistence type="predicted"/>
<gene>
    <name evidence="1" type="ORF">OH76DRAFT_1424279</name>
</gene>
<reference evidence="1 2" key="1">
    <citation type="journal article" date="2018" name="Biotechnol. Biofuels">
        <title>Integrative visual omics of the white-rot fungus Polyporus brumalis exposes the biotechnological potential of its oxidative enzymes for delignifying raw plant biomass.</title>
        <authorList>
            <person name="Miyauchi S."/>
            <person name="Rancon A."/>
            <person name="Drula E."/>
            <person name="Hage H."/>
            <person name="Chaduli D."/>
            <person name="Favel A."/>
            <person name="Grisel S."/>
            <person name="Henrissat B."/>
            <person name="Herpoel-Gimbert I."/>
            <person name="Ruiz-Duenas F.J."/>
            <person name="Chevret D."/>
            <person name="Hainaut M."/>
            <person name="Lin J."/>
            <person name="Wang M."/>
            <person name="Pangilinan J."/>
            <person name="Lipzen A."/>
            <person name="Lesage-Meessen L."/>
            <person name="Navarro D."/>
            <person name="Riley R."/>
            <person name="Grigoriev I.V."/>
            <person name="Zhou S."/>
            <person name="Raouche S."/>
            <person name="Rosso M.N."/>
        </authorList>
    </citation>
    <scope>NUCLEOTIDE SEQUENCE [LARGE SCALE GENOMIC DNA]</scope>
    <source>
        <strain evidence="1 2">BRFM 1820</strain>
    </source>
</reference>
<name>A0A371CGU7_9APHY</name>
<accession>A0A371CGU7</accession>
<dbReference type="EMBL" id="KZ857807">
    <property type="protein sequence ID" value="RDX39502.1"/>
    <property type="molecule type" value="Genomic_DNA"/>
</dbReference>